<dbReference type="InterPro" id="IPR004045">
    <property type="entry name" value="Glutathione_S-Trfase_N"/>
</dbReference>
<reference evidence="2 3" key="1">
    <citation type="submission" date="2015-09" db="EMBL/GenBank/DDBJ databases">
        <authorList>
            <person name="Jackson K.R."/>
            <person name="Lunt B.L."/>
            <person name="Fisher J.N.B."/>
            <person name="Gardner A.V."/>
            <person name="Bailey M.E."/>
            <person name="Deus L.M."/>
            <person name="Earl A.S."/>
            <person name="Gibby P.D."/>
            <person name="Hartmann K.A."/>
            <person name="Liu J.E."/>
            <person name="Manci A.M."/>
            <person name="Nielsen D.A."/>
            <person name="Solomon M.B."/>
            <person name="Breakwell D.P."/>
            <person name="Burnett S.H."/>
            <person name="Grose J.H."/>
        </authorList>
    </citation>
    <scope>NUCLEOTIDE SEQUENCE [LARGE SCALE GENOMIC DNA]</scope>
    <source>
        <strain evidence="2 3">CECT 7799</strain>
    </source>
</reference>
<gene>
    <name evidence="2" type="ORF">JSE7799_00956</name>
</gene>
<accession>A0A0M7B7C4</accession>
<sequence>MSEIVLHHVPQSRSQRVLWLLRELRLEHEVRVWPFDKTLRSAEYLALNPVGRVPALEMDGRAYWETGAIIELLCERFPDARLGRGAAEAERADFLIWLHFAETMSQHAAALTQQHLMLRDAAMRSPVVCKLEAARVGKCFDAVEMRLAREGTTGWLLAEFSAADIAVAQAAIMARRFHRVGARGAMVDWLARCEARPAFPVEEGLYDREFYEVPA</sequence>
<dbReference type="InterPro" id="IPR036282">
    <property type="entry name" value="Glutathione-S-Trfase_C_sf"/>
</dbReference>
<dbReference type="PANTHER" id="PTHR44051:SF8">
    <property type="entry name" value="GLUTATHIONE S-TRANSFERASE GSTA"/>
    <property type="match status" value="1"/>
</dbReference>
<dbReference type="AlphaFoldDB" id="A0A0M7B7C4"/>
<dbReference type="OrthoDB" id="5740960at2"/>
<dbReference type="SUPFAM" id="SSF52833">
    <property type="entry name" value="Thioredoxin-like"/>
    <property type="match status" value="1"/>
</dbReference>
<dbReference type="CDD" id="cd03046">
    <property type="entry name" value="GST_N_GTT1_like"/>
    <property type="match status" value="1"/>
</dbReference>
<protein>
    <submittedName>
        <fullName evidence="2">Maleylacetoacetate isomerase</fullName>
    </submittedName>
</protein>
<dbReference type="PROSITE" id="PS50404">
    <property type="entry name" value="GST_NTER"/>
    <property type="match status" value="1"/>
</dbReference>
<dbReference type="SUPFAM" id="SSF47616">
    <property type="entry name" value="GST C-terminal domain-like"/>
    <property type="match status" value="1"/>
</dbReference>
<name>A0A0M7B7C4_9RHOB</name>
<dbReference type="EMBL" id="CYPR01000055">
    <property type="protein sequence ID" value="CUH32900.1"/>
    <property type="molecule type" value="Genomic_DNA"/>
</dbReference>
<keyword evidence="3" id="KW-1185">Reference proteome</keyword>
<dbReference type="InterPro" id="IPR040079">
    <property type="entry name" value="Glutathione_S-Trfase"/>
</dbReference>
<evidence type="ECO:0000313" key="2">
    <source>
        <dbReference type="EMBL" id="CUH32900.1"/>
    </source>
</evidence>
<dbReference type="Gene3D" id="3.40.30.10">
    <property type="entry name" value="Glutaredoxin"/>
    <property type="match status" value="1"/>
</dbReference>
<dbReference type="SFLD" id="SFLDG00358">
    <property type="entry name" value="Main_(cytGST)"/>
    <property type="match status" value="1"/>
</dbReference>
<dbReference type="SFLD" id="SFLDG01150">
    <property type="entry name" value="Main.1:_Beta-like"/>
    <property type="match status" value="1"/>
</dbReference>
<dbReference type="SFLD" id="SFLDS00019">
    <property type="entry name" value="Glutathione_Transferase_(cytos"/>
    <property type="match status" value="1"/>
</dbReference>
<dbReference type="Proteomes" id="UP000049455">
    <property type="component" value="Unassembled WGS sequence"/>
</dbReference>
<dbReference type="Pfam" id="PF13417">
    <property type="entry name" value="GST_N_3"/>
    <property type="match status" value="1"/>
</dbReference>
<organism evidence="2 3">
    <name type="scientific">Jannaschia seosinensis</name>
    <dbReference type="NCBI Taxonomy" id="313367"/>
    <lineage>
        <taxon>Bacteria</taxon>
        <taxon>Pseudomonadati</taxon>
        <taxon>Pseudomonadota</taxon>
        <taxon>Alphaproteobacteria</taxon>
        <taxon>Rhodobacterales</taxon>
        <taxon>Roseobacteraceae</taxon>
        <taxon>Jannaschia</taxon>
    </lineage>
</organism>
<dbReference type="STRING" id="313367.JSE7799_00956"/>
<dbReference type="InterPro" id="IPR036249">
    <property type="entry name" value="Thioredoxin-like_sf"/>
</dbReference>
<proteinExistence type="predicted"/>
<dbReference type="GO" id="GO:0016853">
    <property type="term" value="F:isomerase activity"/>
    <property type="evidence" value="ECO:0007669"/>
    <property type="project" value="UniProtKB-KW"/>
</dbReference>
<feature type="domain" description="GST N-terminal" evidence="1">
    <location>
        <begin position="1"/>
        <end position="81"/>
    </location>
</feature>
<dbReference type="Gene3D" id="1.20.1050.10">
    <property type="match status" value="1"/>
</dbReference>
<dbReference type="RefSeq" id="WP_055662604.1">
    <property type="nucleotide sequence ID" value="NZ_CYPR01000055.1"/>
</dbReference>
<keyword evidence="2" id="KW-0413">Isomerase</keyword>
<evidence type="ECO:0000259" key="1">
    <source>
        <dbReference type="PROSITE" id="PS50404"/>
    </source>
</evidence>
<evidence type="ECO:0000313" key="3">
    <source>
        <dbReference type="Proteomes" id="UP000049455"/>
    </source>
</evidence>
<dbReference type="PANTHER" id="PTHR44051">
    <property type="entry name" value="GLUTATHIONE S-TRANSFERASE-RELATED"/>
    <property type="match status" value="1"/>
</dbReference>